<gene>
    <name evidence="1" type="ORF">MGMO_103c00190</name>
</gene>
<proteinExistence type="predicted"/>
<comment type="caution">
    <text evidence="1">The sequence shown here is derived from an EMBL/GenBank/DDBJ whole genome shotgun (WGS) entry which is preliminary data.</text>
</comment>
<dbReference type="Proteomes" id="UP000017842">
    <property type="component" value="Unassembled WGS sequence"/>
</dbReference>
<accession>V5BYX0</accession>
<dbReference type="eggNOG" id="ENOG5031N2X">
    <property type="taxonomic scope" value="Bacteria"/>
</dbReference>
<organism evidence="1 2">
    <name type="scientific">Methyloglobulus morosus KoM1</name>
    <dbReference type="NCBI Taxonomy" id="1116472"/>
    <lineage>
        <taxon>Bacteria</taxon>
        <taxon>Pseudomonadati</taxon>
        <taxon>Pseudomonadota</taxon>
        <taxon>Gammaproteobacteria</taxon>
        <taxon>Methylococcales</taxon>
        <taxon>Methylococcaceae</taxon>
        <taxon>Methyloglobulus</taxon>
    </lineage>
</organism>
<dbReference type="EMBL" id="AYLO01000098">
    <property type="protein sequence ID" value="ESS71452.1"/>
    <property type="molecule type" value="Genomic_DNA"/>
</dbReference>
<name>V5BYX0_9GAMM</name>
<evidence type="ECO:0000313" key="2">
    <source>
        <dbReference type="Proteomes" id="UP000017842"/>
    </source>
</evidence>
<reference evidence="1 2" key="1">
    <citation type="journal article" date="2013" name="Genome Announc.">
        <title>Draft Genome Sequence of the Methanotrophic Gammaproteobacterium Methyloglobulus morosus DSM 22980 Strain KoM1.</title>
        <authorList>
            <person name="Poehlein A."/>
            <person name="Deutzmann J.S."/>
            <person name="Daniel R."/>
            <person name="Simeonova D.D."/>
        </authorList>
    </citation>
    <scope>NUCLEOTIDE SEQUENCE [LARGE SCALE GENOMIC DNA]</scope>
    <source>
        <strain evidence="1 2">KoM1</strain>
    </source>
</reference>
<dbReference type="AlphaFoldDB" id="V5BYX0"/>
<keyword evidence="2" id="KW-1185">Reference proteome</keyword>
<evidence type="ECO:0000313" key="1">
    <source>
        <dbReference type="EMBL" id="ESS71452.1"/>
    </source>
</evidence>
<sequence length="64" mass="7393">MENNLVHIAISPHVLAALIESGTIHAVDFKCLDINSKKTVWKLFLFSVKLTKKNQFRYQENSYV</sequence>
<protein>
    <submittedName>
        <fullName evidence="1">Uncharacterized protein</fullName>
    </submittedName>
</protein>